<dbReference type="Proteomes" id="UP000294887">
    <property type="component" value="Unassembled WGS sequence"/>
</dbReference>
<keyword evidence="4" id="KW-1185">Reference proteome</keyword>
<evidence type="ECO:0000313" key="4">
    <source>
        <dbReference type="Proteomes" id="UP000294887"/>
    </source>
</evidence>
<keyword evidence="2 3" id="KW-0449">Lipoprotein</keyword>
<reference evidence="3 4" key="1">
    <citation type="submission" date="2019-03" db="EMBL/GenBank/DDBJ databases">
        <title>Genomic Encyclopedia of Type Strains, Phase IV (KMG-IV): sequencing the most valuable type-strain genomes for metagenomic binning, comparative biology and taxonomic classification.</title>
        <authorList>
            <person name="Goeker M."/>
        </authorList>
    </citation>
    <scope>NUCLEOTIDE SEQUENCE [LARGE SCALE GENOMIC DNA]</scope>
    <source>
        <strain evidence="3 4">DSM 24830</strain>
    </source>
</reference>
<keyword evidence="2" id="KW-0564">Palmitate</keyword>
<dbReference type="Pfam" id="PF02321">
    <property type="entry name" value="OEP"/>
    <property type="match status" value="2"/>
</dbReference>
<dbReference type="Gene3D" id="2.20.200.10">
    <property type="entry name" value="Outer membrane efflux proteins (OEP)"/>
    <property type="match status" value="1"/>
</dbReference>
<dbReference type="AlphaFoldDB" id="A0A4R1F3F2"/>
<evidence type="ECO:0000256" key="1">
    <source>
        <dbReference type="ARBA" id="ARBA00007613"/>
    </source>
</evidence>
<accession>A0A4R1F3F2</accession>
<gene>
    <name evidence="3" type="ORF">EV695_0625</name>
</gene>
<dbReference type="RefSeq" id="WP_131904440.1">
    <property type="nucleotide sequence ID" value="NZ_BAAAFU010000008.1"/>
</dbReference>
<dbReference type="InterPro" id="IPR003423">
    <property type="entry name" value="OMP_efflux"/>
</dbReference>
<keyword evidence="2" id="KW-1134">Transmembrane beta strand</keyword>
<dbReference type="GO" id="GO:0015562">
    <property type="term" value="F:efflux transmembrane transporter activity"/>
    <property type="evidence" value="ECO:0007669"/>
    <property type="project" value="InterPro"/>
</dbReference>
<feature type="signal peptide" evidence="2">
    <location>
        <begin position="1"/>
        <end position="21"/>
    </location>
</feature>
<comment type="caution">
    <text evidence="3">The sequence shown here is derived from an EMBL/GenBank/DDBJ whole genome shotgun (WGS) entry which is preliminary data.</text>
</comment>
<protein>
    <submittedName>
        <fullName evidence="3">NodT family efflux transporter outer membrane factor (OMF) lipoprotein</fullName>
    </submittedName>
</protein>
<dbReference type="GO" id="GO:0009279">
    <property type="term" value="C:cell outer membrane"/>
    <property type="evidence" value="ECO:0007669"/>
    <property type="project" value="UniProtKB-SubCell"/>
</dbReference>
<dbReference type="NCBIfam" id="TIGR01845">
    <property type="entry name" value="outer_NodT"/>
    <property type="match status" value="1"/>
</dbReference>
<keyword evidence="2" id="KW-0472">Membrane</keyword>
<dbReference type="EMBL" id="SMFQ01000002">
    <property type="protein sequence ID" value="TCJ88766.1"/>
    <property type="molecule type" value="Genomic_DNA"/>
</dbReference>
<sequence length="454" mass="48661">MNLRKSTSMIAVIITILSLSACSSERLLNANNKNSASGSNVHTPEQKPSPVLSIWWQKFNDPLMTSLIEEALQANPDIKTAQASLRSARAQTVIARSSLLPTLSASGSAGRASSEQSYGAGLDASWELDFFGSNRFASNAAEANLKASQASLEDVKTSLVAEVASAYVNLRLAQAQLKVSKQSLASRAETSHLITLKQQSGLASGLEEEQAKLSLGQVKAEIPALENSIISSQHALALLLGKEPEAIKSRLRNIKPIPSANIKLATKIPANTIRQRPDVRAAEYLVTAAELHVDEAKANLYPSFNLTGSFNYSSSKLSDLFDPSNIARSLLASISAPLFNGGSLKQQVVVQNAEREQAVATYQKTLLTALQDVANAFASLQSLAKQTPILQSNIKLARNTERLSNLSYNAGTDDFQNVLEAQRTVLTSQQSLLTAQAEQSLSLISLYKAVGGAW</sequence>
<comment type="similarity">
    <text evidence="1 2">Belongs to the outer membrane factor (OMF) (TC 1.B.17) family.</text>
</comment>
<dbReference type="OrthoDB" id="9770517at2"/>
<dbReference type="SUPFAM" id="SSF56954">
    <property type="entry name" value="Outer membrane efflux proteins (OEP)"/>
    <property type="match status" value="1"/>
</dbReference>
<proteinExistence type="inferred from homology"/>
<name>A0A4R1F3F2_9GAMM</name>
<evidence type="ECO:0000313" key="3">
    <source>
        <dbReference type="EMBL" id="TCJ88766.1"/>
    </source>
</evidence>
<dbReference type="PANTHER" id="PTHR30203">
    <property type="entry name" value="OUTER MEMBRANE CATION EFFLUX PROTEIN"/>
    <property type="match status" value="1"/>
</dbReference>
<evidence type="ECO:0000256" key="2">
    <source>
        <dbReference type="RuleBase" id="RU362097"/>
    </source>
</evidence>
<keyword evidence="2" id="KW-0732">Signal</keyword>
<dbReference type="Gene3D" id="1.20.1600.10">
    <property type="entry name" value="Outer membrane efflux proteins (OEP)"/>
    <property type="match status" value="1"/>
</dbReference>
<feature type="chain" id="PRO_5021042280" evidence="2">
    <location>
        <begin position="22"/>
        <end position="454"/>
    </location>
</feature>
<keyword evidence="2" id="KW-0812">Transmembrane</keyword>
<dbReference type="InterPro" id="IPR010131">
    <property type="entry name" value="MdtP/NodT-like"/>
</dbReference>
<dbReference type="PANTHER" id="PTHR30203:SF33">
    <property type="entry name" value="BLR4455 PROTEIN"/>
    <property type="match status" value="1"/>
</dbReference>
<comment type="subcellular location">
    <subcellularLocation>
        <location evidence="2">Cell outer membrane</location>
        <topology evidence="2">Lipid-anchor</topology>
    </subcellularLocation>
</comment>
<dbReference type="PROSITE" id="PS51257">
    <property type="entry name" value="PROKAR_LIPOPROTEIN"/>
    <property type="match status" value="1"/>
</dbReference>
<organism evidence="3 4">
    <name type="scientific">Cocleimonas flava</name>
    <dbReference type="NCBI Taxonomy" id="634765"/>
    <lineage>
        <taxon>Bacteria</taxon>
        <taxon>Pseudomonadati</taxon>
        <taxon>Pseudomonadota</taxon>
        <taxon>Gammaproteobacteria</taxon>
        <taxon>Thiotrichales</taxon>
        <taxon>Thiotrichaceae</taxon>
        <taxon>Cocleimonas</taxon>
    </lineage>
</organism>